<dbReference type="Proteomes" id="UP001604336">
    <property type="component" value="Unassembled WGS sequence"/>
</dbReference>
<proteinExistence type="predicted"/>
<evidence type="ECO:0000313" key="1">
    <source>
        <dbReference type="EMBL" id="KAL2506249.1"/>
    </source>
</evidence>
<name>A0ABD1T0K2_9LAMI</name>
<dbReference type="EMBL" id="JBFOLK010000006">
    <property type="protein sequence ID" value="KAL2506249.1"/>
    <property type="molecule type" value="Genomic_DNA"/>
</dbReference>
<evidence type="ECO:0000313" key="2">
    <source>
        <dbReference type="Proteomes" id="UP001604336"/>
    </source>
</evidence>
<comment type="caution">
    <text evidence="1">The sequence shown here is derived from an EMBL/GenBank/DDBJ whole genome shotgun (WGS) entry which is preliminary data.</text>
</comment>
<protein>
    <submittedName>
        <fullName evidence="1">Ypt/Rab-GAP domain of gyp1p superfamily protein</fullName>
    </submittedName>
</protein>
<gene>
    <name evidence="1" type="ORF">Adt_21870</name>
</gene>
<dbReference type="AlphaFoldDB" id="A0ABD1T0K2"/>
<organism evidence="1 2">
    <name type="scientific">Abeliophyllum distichum</name>
    <dbReference type="NCBI Taxonomy" id="126358"/>
    <lineage>
        <taxon>Eukaryota</taxon>
        <taxon>Viridiplantae</taxon>
        <taxon>Streptophyta</taxon>
        <taxon>Embryophyta</taxon>
        <taxon>Tracheophyta</taxon>
        <taxon>Spermatophyta</taxon>
        <taxon>Magnoliopsida</taxon>
        <taxon>eudicotyledons</taxon>
        <taxon>Gunneridae</taxon>
        <taxon>Pentapetalae</taxon>
        <taxon>asterids</taxon>
        <taxon>lamiids</taxon>
        <taxon>Lamiales</taxon>
        <taxon>Oleaceae</taxon>
        <taxon>Forsythieae</taxon>
        <taxon>Abeliophyllum</taxon>
    </lineage>
</organism>
<reference evidence="2" key="1">
    <citation type="submission" date="2024-07" db="EMBL/GenBank/DDBJ databases">
        <title>Two chromosome-level genome assemblies of Korean endemic species Abeliophyllum distichum and Forsythia ovata (Oleaceae).</title>
        <authorList>
            <person name="Jang H."/>
        </authorList>
    </citation>
    <scope>NUCLEOTIDE SEQUENCE [LARGE SCALE GENOMIC DNA]</scope>
</reference>
<keyword evidence="2" id="KW-1185">Reference proteome</keyword>
<sequence length="120" mass="13136">MSFDGDDKQWKCGKGGAVNFHKVSSIVRDIGEPCLHQSPIKVVIAISKMLKPEKWQATFDSEGKIMGFPKSSEIDYIGGCGSIYKAGSLGIPFGLLCFEQHHRISKAIEDCQEGTLYGPN</sequence>
<accession>A0ABD1T0K2</accession>